<name>A0A2H1VI41_SPOFR</name>
<dbReference type="EMBL" id="ODYU01002683">
    <property type="protein sequence ID" value="SOQ40498.1"/>
    <property type="molecule type" value="Genomic_DNA"/>
</dbReference>
<sequence length="252" mass="28318">MVHEKTDHLMVSNRCRLWTPETLRRYKGVACLLGVRNLRVVEESGIGKIRGLVYCHNSTPLLRATAENFSKNQIKPCNILPNPGIEPETPCPRVAQVATTQPTRQVGEEFKNKKYKERRALGPRVTSLTQRKYFFTSAICDAVGKHHPIISPTLSEATGSVKVLLTKNHPVPTPAFQAGTRELLSSPHRRRYKNVAGLLEIRNLQVVGESGLESRIHDVKRGEAESMKTDSLWMPCVLSRLQKTLSQVSYEV</sequence>
<organism evidence="1">
    <name type="scientific">Spodoptera frugiperda</name>
    <name type="common">Fall armyworm</name>
    <dbReference type="NCBI Taxonomy" id="7108"/>
    <lineage>
        <taxon>Eukaryota</taxon>
        <taxon>Metazoa</taxon>
        <taxon>Ecdysozoa</taxon>
        <taxon>Arthropoda</taxon>
        <taxon>Hexapoda</taxon>
        <taxon>Insecta</taxon>
        <taxon>Pterygota</taxon>
        <taxon>Neoptera</taxon>
        <taxon>Endopterygota</taxon>
        <taxon>Lepidoptera</taxon>
        <taxon>Glossata</taxon>
        <taxon>Ditrysia</taxon>
        <taxon>Noctuoidea</taxon>
        <taxon>Noctuidae</taxon>
        <taxon>Amphipyrinae</taxon>
        <taxon>Spodoptera</taxon>
    </lineage>
</organism>
<dbReference type="AlphaFoldDB" id="A0A2H1VI41"/>
<protein>
    <submittedName>
        <fullName evidence="1">SFRICE_013264</fullName>
    </submittedName>
</protein>
<reference evidence="1" key="1">
    <citation type="submission" date="2016-07" db="EMBL/GenBank/DDBJ databases">
        <authorList>
            <person name="Bretaudeau A."/>
        </authorList>
    </citation>
    <scope>NUCLEOTIDE SEQUENCE</scope>
    <source>
        <strain evidence="1">Rice</strain>
        <tissue evidence="1">Whole body</tissue>
    </source>
</reference>
<gene>
    <name evidence="1" type="ORF">SFRICE_013264</name>
</gene>
<proteinExistence type="predicted"/>
<evidence type="ECO:0000313" key="1">
    <source>
        <dbReference type="EMBL" id="SOQ40498.1"/>
    </source>
</evidence>
<accession>A0A2H1VI41</accession>